<dbReference type="EMBL" id="JAIWYP010000006">
    <property type="protein sequence ID" value="KAH3806775.1"/>
    <property type="molecule type" value="Genomic_DNA"/>
</dbReference>
<name>A0A9D4G190_DREPO</name>
<sequence>MANTYHSFIFGNQEVSIYNNDSSVKVDLGINITLPPVGGSFNASEVNKLLDNALAEAKPSPSTEAAQRVSNGN</sequence>
<gene>
    <name evidence="1" type="ORF">DPMN_135102</name>
</gene>
<dbReference type="AlphaFoldDB" id="A0A9D4G190"/>
<comment type="caution">
    <text evidence="1">The sequence shown here is derived from an EMBL/GenBank/DDBJ whole genome shotgun (WGS) entry which is preliminary data.</text>
</comment>
<protein>
    <submittedName>
        <fullName evidence="1">Uncharacterized protein</fullName>
    </submittedName>
</protein>
<accession>A0A9D4G190</accession>
<evidence type="ECO:0000313" key="2">
    <source>
        <dbReference type="Proteomes" id="UP000828390"/>
    </source>
</evidence>
<proteinExistence type="predicted"/>
<organism evidence="1 2">
    <name type="scientific">Dreissena polymorpha</name>
    <name type="common">Zebra mussel</name>
    <name type="synonym">Mytilus polymorpha</name>
    <dbReference type="NCBI Taxonomy" id="45954"/>
    <lineage>
        <taxon>Eukaryota</taxon>
        <taxon>Metazoa</taxon>
        <taxon>Spiralia</taxon>
        <taxon>Lophotrochozoa</taxon>
        <taxon>Mollusca</taxon>
        <taxon>Bivalvia</taxon>
        <taxon>Autobranchia</taxon>
        <taxon>Heteroconchia</taxon>
        <taxon>Euheterodonta</taxon>
        <taxon>Imparidentia</taxon>
        <taxon>Neoheterodontei</taxon>
        <taxon>Myida</taxon>
        <taxon>Dreissenoidea</taxon>
        <taxon>Dreissenidae</taxon>
        <taxon>Dreissena</taxon>
    </lineage>
</organism>
<keyword evidence="2" id="KW-1185">Reference proteome</keyword>
<dbReference type="Proteomes" id="UP000828390">
    <property type="component" value="Unassembled WGS sequence"/>
</dbReference>
<reference evidence="1" key="2">
    <citation type="submission" date="2020-11" db="EMBL/GenBank/DDBJ databases">
        <authorList>
            <person name="McCartney M.A."/>
            <person name="Auch B."/>
            <person name="Kono T."/>
            <person name="Mallez S."/>
            <person name="Becker A."/>
            <person name="Gohl D.M."/>
            <person name="Silverstein K.A.T."/>
            <person name="Koren S."/>
            <person name="Bechman K.B."/>
            <person name="Herman A."/>
            <person name="Abrahante J.E."/>
            <person name="Garbe J."/>
        </authorList>
    </citation>
    <scope>NUCLEOTIDE SEQUENCE</scope>
    <source>
        <strain evidence="1">Duluth1</strain>
        <tissue evidence="1">Whole animal</tissue>
    </source>
</reference>
<reference evidence="1" key="1">
    <citation type="journal article" date="2019" name="bioRxiv">
        <title>The Genome of the Zebra Mussel, Dreissena polymorpha: A Resource for Invasive Species Research.</title>
        <authorList>
            <person name="McCartney M.A."/>
            <person name="Auch B."/>
            <person name="Kono T."/>
            <person name="Mallez S."/>
            <person name="Zhang Y."/>
            <person name="Obille A."/>
            <person name="Becker A."/>
            <person name="Abrahante J.E."/>
            <person name="Garbe J."/>
            <person name="Badalamenti J.P."/>
            <person name="Herman A."/>
            <person name="Mangelson H."/>
            <person name="Liachko I."/>
            <person name="Sullivan S."/>
            <person name="Sone E.D."/>
            <person name="Koren S."/>
            <person name="Silverstein K.A.T."/>
            <person name="Beckman K.B."/>
            <person name="Gohl D.M."/>
        </authorList>
    </citation>
    <scope>NUCLEOTIDE SEQUENCE</scope>
    <source>
        <strain evidence="1">Duluth1</strain>
        <tissue evidence="1">Whole animal</tissue>
    </source>
</reference>
<evidence type="ECO:0000313" key="1">
    <source>
        <dbReference type="EMBL" id="KAH3806775.1"/>
    </source>
</evidence>